<sequence length="162" mass="18231">MITLFYALLLGIGATIVMDVFAVVLKKVWQIPSLDYALLGRWIGHITKGTFYHESILKATPFWKEKQIGWLAHYSIGIAFAYLLLLIWGIDWLSAPTFWPAMLIGLGTTFAPWFIMQPAFGFGVAASKTPNPSLARVRSLQAHFMYGLGLYVTGWVMAFLLR</sequence>
<keyword evidence="3" id="KW-1185">Reference proteome</keyword>
<keyword evidence="1" id="KW-0472">Membrane</keyword>
<evidence type="ECO:0000313" key="3">
    <source>
        <dbReference type="Proteomes" id="UP000625283"/>
    </source>
</evidence>
<dbReference type="InterPro" id="IPR021329">
    <property type="entry name" value="DUF2938"/>
</dbReference>
<name>A0ABS1R387_9SPHI</name>
<gene>
    <name evidence="2" type="ORF">JKG61_06950</name>
</gene>
<accession>A0ABS1R387</accession>
<protein>
    <submittedName>
        <fullName evidence="2">DUF2938 domain-containing protein</fullName>
    </submittedName>
</protein>
<evidence type="ECO:0000256" key="1">
    <source>
        <dbReference type="SAM" id="Phobius"/>
    </source>
</evidence>
<keyword evidence="1" id="KW-0812">Transmembrane</keyword>
<reference evidence="2 3" key="1">
    <citation type="submission" date="2021-01" db="EMBL/GenBank/DDBJ databases">
        <title>C459-1 draft genome sequence.</title>
        <authorList>
            <person name="Zhang X.-F."/>
        </authorList>
    </citation>
    <scope>NUCLEOTIDE SEQUENCE [LARGE SCALE GENOMIC DNA]</scope>
    <source>
        <strain evidence="3">C459-1</strain>
    </source>
</reference>
<feature type="transmembrane region" description="Helical" evidence="1">
    <location>
        <begin position="102"/>
        <end position="124"/>
    </location>
</feature>
<dbReference type="RefSeq" id="WP_202102244.1">
    <property type="nucleotide sequence ID" value="NZ_JAERTY010000003.1"/>
</dbReference>
<dbReference type="Pfam" id="PF11158">
    <property type="entry name" value="DUF2938"/>
    <property type="match status" value="1"/>
</dbReference>
<feature type="transmembrane region" description="Helical" evidence="1">
    <location>
        <begin position="144"/>
        <end position="161"/>
    </location>
</feature>
<comment type="caution">
    <text evidence="2">The sequence shown here is derived from an EMBL/GenBank/DDBJ whole genome shotgun (WGS) entry which is preliminary data.</text>
</comment>
<dbReference type="Proteomes" id="UP000625283">
    <property type="component" value="Unassembled WGS sequence"/>
</dbReference>
<evidence type="ECO:0000313" key="2">
    <source>
        <dbReference type="EMBL" id="MBL1408487.1"/>
    </source>
</evidence>
<proteinExistence type="predicted"/>
<organism evidence="2 3">
    <name type="scientific">Sphingobacterium faecale</name>
    <dbReference type="NCBI Taxonomy" id="2803775"/>
    <lineage>
        <taxon>Bacteria</taxon>
        <taxon>Pseudomonadati</taxon>
        <taxon>Bacteroidota</taxon>
        <taxon>Sphingobacteriia</taxon>
        <taxon>Sphingobacteriales</taxon>
        <taxon>Sphingobacteriaceae</taxon>
        <taxon>Sphingobacterium</taxon>
    </lineage>
</organism>
<dbReference type="EMBL" id="JAERTY010000003">
    <property type="protein sequence ID" value="MBL1408487.1"/>
    <property type="molecule type" value="Genomic_DNA"/>
</dbReference>
<feature type="transmembrane region" description="Helical" evidence="1">
    <location>
        <begin position="6"/>
        <end position="25"/>
    </location>
</feature>
<keyword evidence="1" id="KW-1133">Transmembrane helix</keyword>
<feature type="transmembrane region" description="Helical" evidence="1">
    <location>
        <begin position="68"/>
        <end position="90"/>
    </location>
</feature>